<sequence>MQIIGEQVETLVLSLSFWNPGEKLESITKAGEGNMNAVYRVKTNQRSIILKRSFPYVQKFPQIPAPIERIDTEYQFLKLVSQNPHIQSYSPQVLNYFKEEHILILEDFGEGSDYSFLYKENNKLSPKEAKDLIKYLNYLHKIEAPNFPKNKGMRELNHEHIFNFPFNPENGFDLDQVLPGLQDLSISYKQDEALKSKVHSLGERYLSQGDTLLHGDYYPGSWLKSSQGTKVIDPEFGFYGDREFDLGIFMAHLIFGGNTAEEIQNIFKGYVHDYDVNLQKQYAGVELLRRLIGIAQLPLDFDLEKRKKLLEMGKSMILGG</sequence>
<dbReference type="PANTHER" id="PTHR34273:SF2">
    <property type="entry name" value="METHYLTHIORIBOSE KINASE"/>
    <property type="match status" value="1"/>
</dbReference>
<evidence type="ECO:0000256" key="5">
    <source>
        <dbReference type="ARBA" id="ARBA00022840"/>
    </source>
</evidence>
<evidence type="ECO:0000313" key="8">
    <source>
        <dbReference type="Proteomes" id="UP001595805"/>
    </source>
</evidence>
<dbReference type="InterPro" id="IPR011009">
    <property type="entry name" value="Kinase-like_dom_sf"/>
</dbReference>
<reference evidence="8" key="1">
    <citation type="journal article" date="2019" name="Int. J. Syst. Evol. Microbiol.">
        <title>The Global Catalogue of Microorganisms (GCM) 10K type strain sequencing project: providing services to taxonomists for standard genome sequencing and annotation.</title>
        <authorList>
            <consortium name="The Broad Institute Genomics Platform"/>
            <consortium name="The Broad Institute Genome Sequencing Center for Infectious Disease"/>
            <person name="Wu L."/>
            <person name="Ma J."/>
        </authorList>
    </citation>
    <scope>NUCLEOTIDE SEQUENCE [LARGE SCALE GENOMIC DNA]</scope>
    <source>
        <strain evidence="8">CCUG 60523</strain>
    </source>
</reference>
<evidence type="ECO:0000259" key="6">
    <source>
        <dbReference type="Pfam" id="PF01636"/>
    </source>
</evidence>
<dbReference type="PANTHER" id="PTHR34273">
    <property type="entry name" value="METHYLTHIORIBOSE KINASE"/>
    <property type="match status" value="1"/>
</dbReference>
<evidence type="ECO:0000256" key="4">
    <source>
        <dbReference type="ARBA" id="ARBA00022777"/>
    </source>
</evidence>
<protein>
    <submittedName>
        <fullName evidence="7">Phosphotransferase</fullName>
    </submittedName>
</protein>
<feature type="domain" description="Aminoglycoside phosphotransferase" evidence="6">
    <location>
        <begin position="27"/>
        <end position="273"/>
    </location>
</feature>
<dbReference type="Gene3D" id="3.90.1200.10">
    <property type="match status" value="1"/>
</dbReference>
<dbReference type="Proteomes" id="UP001595805">
    <property type="component" value="Unassembled WGS sequence"/>
</dbReference>
<name>A0ABV8AVT3_9BACT</name>
<gene>
    <name evidence="7" type="ORF">ACFOSV_12600</name>
</gene>
<organism evidence="7 8">
    <name type="scientific">Algoriphagus namhaensis</name>
    <dbReference type="NCBI Taxonomy" id="915353"/>
    <lineage>
        <taxon>Bacteria</taxon>
        <taxon>Pseudomonadati</taxon>
        <taxon>Bacteroidota</taxon>
        <taxon>Cytophagia</taxon>
        <taxon>Cytophagales</taxon>
        <taxon>Cyclobacteriaceae</taxon>
        <taxon>Algoriphagus</taxon>
    </lineage>
</organism>
<keyword evidence="5" id="KW-0067">ATP-binding</keyword>
<evidence type="ECO:0000313" key="7">
    <source>
        <dbReference type="EMBL" id="MFC3881026.1"/>
    </source>
</evidence>
<keyword evidence="2" id="KW-0808">Transferase</keyword>
<dbReference type="SUPFAM" id="SSF56112">
    <property type="entry name" value="Protein kinase-like (PK-like)"/>
    <property type="match status" value="1"/>
</dbReference>
<keyword evidence="3" id="KW-0547">Nucleotide-binding</keyword>
<dbReference type="InterPro" id="IPR002575">
    <property type="entry name" value="Aminoglycoside_PTrfase"/>
</dbReference>
<evidence type="ECO:0000256" key="1">
    <source>
        <dbReference type="ARBA" id="ARBA00010165"/>
    </source>
</evidence>
<dbReference type="Gene3D" id="3.30.200.20">
    <property type="entry name" value="Phosphorylase Kinase, domain 1"/>
    <property type="match status" value="1"/>
</dbReference>
<accession>A0ABV8AVT3</accession>
<comment type="similarity">
    <text evidence="1">Belongs to the methylthioribose kinase family.</text>
</comment>
<evidence type="ECO:0000256" key="3">
    <source>
        <dbReference type="ARBA" id="ARBA00022741"/>
    </source>
</evidence>
<keyword evidence="8" id="KW-1185">Reference proteome</keyword>
<proteinExistence type="inferred from homology"/>
<dbReference type="RefSeq" id="WP_377906367.1">
    <property type="nucleotide sequence ID" value="NZ_JBHRZS010000007.1"/>
</dbReference>
<keyword evidence="4" id="KW-0418">Kinase</keyword>
<dbReference type="Pfam" id="PF01636">
    <property type="entry name" value="APH"/>
    <property type="match status" value="1"/>
</dbReference>
<evidence type="ECO:0000256" key="2">
    <source>
        <dbReference type="ARBA" id="ARBA00022679"/>
    </source>
</evidence>
<comment type="caution">
    <text evidence="7">The sequence shown here is derived from an EMBL/GenBank/DDBJ whole genome shotgun (WGS) entry which is preliminary data.</text>
</comment>
<dbReference type="EMBL" id="JBHRZS010000007">
    <property type="protein sequence ID" value="MFC3881026.1"/>
    <property type="molecule type" value="Genomic_DNA"/>
</dbReference>